<keyword evidence="3" id="KW-1185">Reference proteome</keyword>
<name>A0A7E4UUV2_PANRE</name>
<accession>A0A7E4UUV2</accession>
<evidence type="ECO:0000256" key="2">
    <source>
        <dbReference type="SAM" id="SignalP"/>
    </source>
</evidence>
<organism evidence="3 4">
    <name type="scientific">Panagrellus redivivus</name>
    <name type="common">Microworm</name>
    <dbReference type="NCBI Taxonomy" id="6233"/>
    <lineage>
        <taxon>Eukaryota</taxon>
        <taxon>Metazoa</taxon>
        <taxon>Ecdysozoa</taxon>
        <taxon>Nematoda</taxon>
        <taxon>Chromadorea</taxon>
        <taxon>Rhabditida</taxon>
        <taxon>Tylenchina</taxon>
        <taxon>Panagrolaimomorpha</taxon>
        <taxon>Panagrolaimoidea</taxon>
        <taxon>Panagrolaimidae</taxon>
        <taxon>Panagrellus</taxon>
    </lineage>
</organism>
<sequence length="283" mass="31074">MSGHVEFTGVIVVSFVLLLCLQPTIATTAENAIALPGGTCIENEVCATNSAQVCKNNTCISACRLHGMRECVCDTEEDNYCYLCCGSEDQKCLPAHQHGILRPNGERWERESCTRCRMNGAELEGLACDDRDTQRLCLQGKCSKSVCNNKQPGSFCDRKLEKICVEDACENPCARIAPHLMVCDCAMIDPDTGFASDDRCQLCCYDFNAKPASRRCQNAFRKYHITTSNNRPIWRVGLECAGGKTCNRYGVCSSAVANTRIGLPVFFVLVAIAIALCVVFLSF</sequence>
<feature type="transmembrane region" description="Helical" evidence="1">
    <location>
        <begin position="261"/>
        <end position="281"/>
    </location>
</feature>
<dbReference type="Proteomes" id="UP000492821">
    <property type="component" value="Unassembled WGS sequence"/>
</dbReference>
<feature type="chain" id="PRO_5028873255" evidence="2">
    <location>
        <begin position="27"/>
        <end position="283"/>
    </location>
</feature>
<keyword evidence="1" id="KW-0812">Transmembrane</keyword>
<keyword evidence="2" id="KW-0732">Signal</keyword>
<protein>
    <submittedName>
        <fullName evidence="4">UPAR/Ly6 domain-containing protein</fullName>
    </submittedName>
</protein>
<evidence type="ECO:0000313" key="4">
    <source>
        <dbReference type="WBParaSite" id="Pan_g12686.t1"/>
    </source>
</evidence>
<proteinExistence type="predicted"/>
<evidence type="ECO:0000256" key="1">
    <source>
        <dbReference type="SAM" id="Phobius"/>
    </source>
</evidence>
<reference evidence="4" key="2">
    <citation type="submission" date="2020-10" db="UniProtKB">
        <authorList>
            <consortium name="WormBaseParasite"/>
        </authorList>
    </citation>
    <scope>IDENTIFICATION</scope>
</reference>
<keyword evidence="1" id="KW-1133">Transmembrane helix</keyword>
<feature type="signal peptide" evidence="2">
    <location>
        <begin position="1"/>
        <end position="26"/>
    </location>
</feature>
<dbReference type="WBParaSite" id="Pan_g12686.t1">
    <property type="protein sequence ID" value="Pan_g12686.t1"/>
    <property type="gene ID" value="Pan_g12686"/>
</dbReference>
<keyword evidence="1" id="KW-0472">Membrane</keyword>
<dbReference type="AlphaFoldDB" id="A0A7E4UUV2"/>
<evidence type="ECO:0000313" key="3">
    <source>
        <dbReference type="Proteomes" id="UP000492821"/>
    </source>
</evidence>
<reference evidence="3" key="1">
    <citation type="journal article" date="2013" name="Genetics">
        <title>The draft genome and transcriptome of Panagrellus redivivus are shaped by the harsh demands of a free-living lifestyle.</title>
        <authorList>
            <person name="Srinivasan J."/>
            <person name="Dillman A.R."/>
            <person name="Macchietto M.G."/>
            <person name="Heikkinen L."/>
            <person name="Lakso M."/>
            <person name="Fracchia K.M."/>
            <person name="Antoshechkin I."/>
            <person name="Mortazavi A."/>
            <person name="Wong G."/>
            <person name="Sternberg P.W."/>
        </authorList>
    </citation>
    <scope>NUCLEOTIDE SEQUENCE [LARGE SCALE GENOMIC DNA]</scope>
    <source>
        <strain evidence="3">MT8872</strain>
    </source>
</reference>